<comment type="caution">
    <text evidence="1">The sequence shown here is derived from an EMBL/GenBank/DDBJ whole genome shotgun (WGS) entry which is preliminary data.</text>
</comment>
<evidence type="ECO:0000313" key="2">
    <source>
        <dbReference type="Proteomes" id="UP001311232"/>
    </source>
</evidence>
<gene>
    <name evidence="1" type="ORF">CRENBAI_020206</name>
</gene>
<reference evidence="1 2" key="1">
    <citation type="submission" date="2021-06" db="EMBL/GenBank/DDBJ databases">
        <authorList>
            <person name="Palmer J.M."/>
        </authorList>
    </citation>
    <scope>NUCLEOTIDE SEQUENCE [LARGE SCALE GENOMIC DNA]</scope>
    <source>
        <strain evidence="1 2">MEX-2019</strain>
        <tissue evidence="1">Muscle</tissue>
    </source>
</reference>
<name>A0AAV9SHW9_9TELE</name>
<dbReference type="AlphaFoldDB" id="A0AAV9SHW9"/>
<dbReference type="Proteomes" id="UP001311232">
    <property type="component" value="Unassembled WGS sequence"/>
</dbReference>
<evidence type="ECO:0000313" key="1">
    <source>
        <dbReference type="EMBL" id="KAK5620698.1"/>
    </source>
</evidence>
<proteinExistence type="predicted"/>
<dbReference type="EMBL" id="JAHHUM010000342">
    <property type="protein sequence ID" value="KAK5620698.1"/>
    <property type="molecule type" value="Genomic_DNA"/>
</dbReference>
<sequence length="109" mass="12149">MGVHSALLSFHRRISKQTLTVGVSGIPGPLFTEETKHCAASLYRIKQSLNVSSCYPLPVETSMKGPLMRFQKHLVIGLRATEWRGVGKRMSRFLELQVHSLSACVPMIL</sequence>
<organism evidence="1 2">
    <name type="scientific">Crenichthys baileyi</name>
    <name type="common">White River springfish</name>
    <dbReference type="NCBI Taxonomy" id="28760"/>
    <lineage>
        <taxon>Eukaryota</taxon>
        <taxon>Metazoa</taxon>
        <taxon>Chordata</taxon>
        <taxon>Craniata</taxon>
        <taxon>Vertebrata</taxon>
        <taxon>Euteleostomi</taxon>
        <taxon>Actinopterygii</taxon>
        <taxon>Neopterygii</taxon>
        <taxon>Teleostei</taxon>
        <taxon>Neoteleostei</taxon>
        <taxon>Acanthomorphata</taxon>
        <taxon>Ovalentaria</taxon>
        <taxon>Atherinomorphae</taxon>
        <taxon>Cyprinodontiformes</taxon>
        <taxon>Goodeidae</taxon>
        <taxon>Crenichthys</taxon>
    </lineage>
</organism>
<keyword evidence="2" id="KW-1185">Reference proteome</keyword>
<accession>A0AAV9SHW9</accession>
<protein>
    <submittedName>
        <fullName evidence="1">Uncharacterized protein</fullName>
    </submittedName>
</protein>